<dbReference type="EMBL" id="CP003282">
    <property type="protein sequence ID" value="AFG38248.1"/>
    <property type="molecule type" value="Genomic_DNA"/>
</dbReference>
<dbReference type="PANTHER" id="PTHR42995:SF5">
    <property type="entry name" value="ACETYL-COENZYME A CARBOXYLASE CARBOXYL TRANSFERASE SUBUNIT BETA, CHLOROPLASTIC"/>
    <property type="match status" value="1"/>
</dbReference>
<dbReference type="InterPro" id="IPR029045">
    <property type="entry name" value="ClpP/crotonase-like_dom_sf"/>
</dbReference>
<dbReference type="GO" id="GO:0008270">
    <property type="term" value="F:zinc ion binding"/>
    <property type="evidence" value="ECO:0007669"/>
    <property type="project" value="UniProtKB-UniRule"/>
</dbReference>
<keyword evidence="2 13" id="KW-0444">Lipid biosynthesis</keyword>
<protein>
    <recommendedName>
        <fullName evidence="13">Acetyl-coenzyme A carboxylase carboxyl transferase subunit beta</fullName>
        <shortName evidence="13">ACCase subunit beta</shortName>
        <shortName evidence="13">Acetyl-CoA carboxylase carboxyltransferase subunit beta</shortName>
        <ecNumber evidence="13">2.1.3.15</ecNumber>
    </recommendedName>
</protein>
<comment type="cofactor">
    <cofactor evidence="13">
        <name>Zn(2+)</name>
        <dbReference type="ChEBI" id="CHEBI:29105"/>
    </cofactor>
    <text evidence="13">Binds 1 zinc ion per subunit.</text>
</comment>
<organism evidence="15 16">
    <name type="scientific">Spirochaeta africana (strain ATCC 700263 / DSM 8902 / Z-7692)</name>
    <dbReference type="NCBI Taxonomy" id="889378"/>
    <lineage>
        <taxon>Bacteria</taxon>
        <taxon>Pseudomonadati</taxon>
        <taxon>Spirochaetota</taxon>
        <taxon>Spirochaetia</taxon>
        <taxon>Spirochaetales</taxon>
        <taxon>Spirochaetaceae</taxon>
        <taxon>Spirochaeta</taxon>
    </lineage>
</organism>
<feature type="domain" description="CoA carboxyltransferase N-terminal" evidence="14">
    <location>
        <begin position="33"/>
        <end position="292"/>
    </location>
</feature>
<keyword evidence="10 13" id="KW-0443">Lipid metabolism</keyword>
<dbReference type="PROSITE" id="PS50980">
    <property type="entry name" value="COA_CT_NTER"/>
    <property type="match status" value="1"/>
</dbReference>
<evidence type="ECO:0000256" key="4">
    <source>
        <dbReference type="ARBA" id="ARBA00022723"/>
    </source>
</evidence>
<keyword evidence="16" id="KW-1185">Reference proteome</keyword>
<dbReference type="HAMAP" id="MF_01395">
    <property type="entry name" value="AcetylCoA_CT_beta"/>
    <property type="match status" value="1"/>
</dbReference>
<keyword evidence="4 13" id="KW-0479">Metal-binding</keyword>
<keyword evidence="6 13" id="KW-0863">Zinc-finger</keyword>
<feature type="binding site" evidence="13">
    <location>
        <position position="56"/>
    </location>
    <ligand>
        <name>Zn(2+)</name>
        <dbReference type="ChEBI" id="CHEBI:29105"/>
    </ligand>
</feature>
<comment type="function">
    <text evidence="12 13">Component of the acetyl coenzyme A carboxylase (ACC) complex. Biotin carboxylase (BC) catalyzes the carboxylation of biotin on its carrier protein (BCCP) and then the CO(2) group is transferred by the transcarboxylase to acetyl-CoA to form malonyl-CoA.</text>
</comment>
<evidence type="ECO:0000256" key="1">
    <source>
        <dbReference type="ARBA" id="ARBA00004496"/>
    </source>
</evidence>
<dbReference type="EC" id="2.1.3.15" evidence="13"/>
<evidence type="ECO:0000256" key="3">
    <source>
        <dbReference type="ARBA" id="ARBA00022679"/>
    </source>
</evidence>
<dbReference type="GO" id="GO:0006633">
    <property type="term" value="P:fatty acid biosynthetic process"/>
    <property type="evidence" value="ECO:0007669"/>
    <property type="project" value="UniProtKB-KW"/>
</dbReference>
<evidence type="ECO:0000256" key="2">
    <source>
        <dbReference type="ARBA" id="ARBA00022516"/>
    </source>
</evidence>
<keyword evidence="8 13" id="KW-0862">Zinc</keyword>
<dbReference type="GO" id="GO:0009317">
    <property type="term" value="C:acetyl-CoA carboxylase complex"/>
    <property type="evidence" value="ECO:0007669"/>
    <property type="project" value="InterPro"/>
</dbReference>
<dbReference type="GO" id="GO:0003989">
    <property type="term" value="F:acetyl-CoA carboxylase activity"/>
    <property type="evidence" value="ECO:0007669"/>
    <property type="project" value="InterPro"/>
</dbReference>
<keyword evidence="9 13" id="KW-0067">ATP-binding</keyword>
<comment type="catalytic activity">
    <reaction evidence="13">
        <text>N(6)-carboxybiotinyl-L-lysyl-[protein] + acetyl-CoA = N(6)-biotinyl-L-lysyl-[protein] + malonyl-CoA</text>
        <dbReference type="Rhea" id="RHEA:54728"/>
        <dbReference type="Rhea" id="RHEA-COMP:10505"/>
        <dbReference type="Rhea" id="RHEA-COMP:10506"/>
        <dbReference type="ChEBI" id="CHEBI:57288"/>
        <dbReference type="ChEBI" id="CHEBI:57384"/>
        <dbReference type="ChEBI" id="CHEBI:83144"/>
        <dbReference type="ChEBI" id="CHEBI:83145"/>
        <dbReference type="EC" id="2.1.3.15"/>
    </reaction>
</comment>
<dbReference type="InterPro" id="IPR000438">
    <property type="entry name" value="Acetyl_CoA_COase_Trfase_b_su"/>
</dbReference>
<dbReference type="AlphaFoldDB" id="H9UL55"/>
<gene>
    <name evidence="13" type="primary">accD</name>
    <name evidence="15" type="ordered locus">Spiaf_2212</name>
</gene>
<dbReference type="SUPFAM" id="SSF52096">
    <property type="entry name" value="ClpP/crotonase"/>
    <property type="match status" value="1"/>
</dbReference>
<evidence type="ECO:0000256" key="12">
    <source>
        <dbReference type="ARBA" id="ARBA00025280"/>
    </source>
</evidence>
<dbReference type="Pfam" id="PF17848">
    <property type="entry name" value="Zn_ribbon_ACC"/>
    <property type="match status" value="1"/>
</dbReference>
<feature type="binding site" evidence="13">
    <location>
        <position position="40"/>
    </location>
    <ligand>
        <name>Zn(2+)</name>
        <dbReference type="ChEBI" id="CHEBI:29105"/>
    </ligand>
</feature>
<feature type="binding site" evidence="13">
    <location>
        <position position="59"/>
    </location>
    <ligand>
        <name>Zn(2+)</name>
        <dbReference type="ChEBI" id="CHEBI:29105"/>
    </ligand>
</feature>
<comment type="similarity">
    <text evidence="13">Belongs to the AccD/PCCB family.</text>
</comment>
<keyword evidence="11 13" id="KW-0275">Fatty acid biosynthesis</keyword>
<dbReference type="GO" id="GO:0016743">
    <property type="term" value="F:carboxyl- or carbamoyltransferase activity"/>
    <property type="evidence" value="ECO:0007669"/>
    <property type="project" value="UniProtKB-UniRule"/>
</dbReference>
<dbReference type="Proteomes" id="UP000007383">
    <property type="component" value="Chromosome"/>
</dbReference>
<comment type="subunit">
    <text evidence="13">Acetyl-CoA carboxylase is a heterohexamer composed of biotin carboxyl carrier protein (AccB), biotin carboxylase (AccC) and two subunits each of ACCase subunit alpha (AccA) and ACCase subunit beta (AccD).</text>
</comment>
<evidence type="ECO:0000256" key="8">
    <source>
        <dbReference type="ARBA" id="ARBA00022833"/>
    </source>
</evidence>
<feature type="binding site" evidence="13">
    <location>
        <position position="37"/>
    </location>
    <ligand>
        <name>Zn(2+)</name>
        <dbReference type="ChEBI" id="CHEBI:29105"/>
    </ligand>
</feature>
<dbReference type="Gene3D" id="3.90.226.10">
    <property type="entry name" value="2-enoyl-CoA Hydratase, Chain A, domain 1"/>
    <property type="match status" value="1"/>
</dbReference>
<dbReference type="InterPro" id="IPR034733">
    <property type="entry name" value="AcCoA_carboxyl_beta"/>
</dbReference>
<dbReference type="PANTHER" id="PTHR42995">
    <property type="entry name" value="ACETYL-COENZYME A CARBOXYLASE CARBOXYL TRANSFERASE SUBUNIT BETA, CHLOROPLASTIC"/>
    <property type="match status" value="1"/>
</dbReference>
<evidence type="ECO:0000313" key="16">
    <source>
        <dbReference type="Proteomes" id="UP000007383"/>
    </source>
</evidence>
<dbReference type="InterPro" id="IPR011762">
    <property type="entry name" value="COA_CT_N"/>
</dbReference>
<sequence>MGVTRLLKKVLPQQRRDRKEIIASLDDRSFYRAKHQCPSCSAHIEEEELAAHLFVCPQCGYHFRISGPERIKMLLDGGSFVELASEVLSGNPIAFPGYEDKLLTAEDKSRVDEAVTVGYGMIQQRPVAIAAMSFHYMGGSMGSVVGERIARCLMHAVERKTPAIICTASGGARMQEGIYSLMQMAKTSHMLALMAKEGLPVFVVLTDPTTGGVTASFAMLGDVIIAEPKALIGFAGPRVIEGTIKQKLPEGFQRAEFLVEKGFVDCVVPRKSLRETLIFLIDTHQKGGRGKS</sequence>
<dbReference type="NCBIfam" id="TIGR00515">
    <property type="entry name" value="accD"/>
    <property type="match status" value="1"/>
</dbReference>
<comment type="pathway">
    <text evidence="13">Lipid metabolism; malonyl-CoA biosynthesis; malonyl-CoA from acetyl-CoA: step 1/1.</text>
</comment>
<dbReference type="GO" id="GO:0005524">
    <property type="term" value="F:ATP binding"/>
    <property type="evidence" value="ECO:0007669"/>
    <property type="project" value="UniProtKB-KW"/>
</dbReference>
<accession>H9UL55</accession>
<keyword evidence="3 13" id="KW-0808">Transferase</keyword>
<dbReference type="KEGG" id="sfc:Spiaf_2212"/>
<dbReference type="STRING" id="889378.Spiaf_2212"/>
<evidence type="ECO:0000256" key="5">
    <source>
        <dbReference type="ARBA" id="ARBA00022741"/>
    </source>
</evidence>
<evidence type="ECO:0000256" key="9">
    <source>
        <dbReference type="ARBA" id="ARBA00022840"/>
    </source>
</evidence>
<proteinExistence type="inferred from homology"/>
<keyword evidence="7 13" id="KW-0276">Fatty acid metabolism</keyword>
<dbReference type="PATRIC" id="fig|889378.3.peg.2188"/>
<dbReference type="InterPro" id="IPR041010">
    <property type="entry name" value="Znf-ACC"/>
</dbReference>
<name>H9UL55_SPIAZ</name>
<dbReference type="GO" id="GO:2001295">
    <property type="term" value="P:malonyl-CoA biosynthetic process"/>
    <property type="evidence" value="ECO:0007669"/>
    <property type="project" value="UniProtKB-UniRule"/>
</dbReference>
<keyword evidence="13" id="KW-0963">Cytoplasm</keyword>
<evidence type="ECO:0000256" key="10">
    <source>
        <dbReference type="ARBA" id="ARBA00023098"/>
    </source>
</evidence>
<evidence type="ECO:0000313" key="15">
    <source>
        <dbReference type="EMBL" id="AFG38248.1"/>
    </source>
</evidence>
<evidence type="ECO:0000259" key="14">
    <source>
        <dbReference type="PROSITE" id="PS50980"/>
    </source>
</evidence>
<dbReference type="OrthoDB" id="9772975at2"/>
<dbReference type="UniPathway" id="UPA00655">
    <property type="reaction ID" value="UER00711"/>
</dbReference>
<reference evidence="16" key="1">
    <citation type="journal article" date="2013" name="Stand. Genomic Sci.">
        <title>Complete genome sequence of the halophilic bacterium Spirochaeta africana type strain (Z-7692(T)) from the alkaline Lake Magadi in the East African Rift.</title>
        <authorList>
            <person name="Liolos K."/>
            <person name="Abt B."/>
            <person name="Scheuner C."/>
            <person name="Teshima H."/>
            <person name="Held B."/>
            <person name="Lapidus A."/>
            <person name="Nolan M."/>
            <person name="Lucas S."/>
            <person name="Deshpande S."/>
            <person name="Cheng J.F."/>
            <person name="Tapia R."/>
            <person name="Goodwin L.A."/>
            <person name="Pitluck S."/>
            <person name="Pagani I."/>
            <person name="Ivanova N."/>
            <person name="Mavromatis K."/>
            <person name="Mikhailova N."/>
            <person name="Huntemann M."/>
            <person name="Pati A."/>
            <person name="Chen A."/>
            <person name="Palaniappan K."/>
            <person name="Land M."/>
            <person name="Rohde M."/>
            <person name="Tindall B.J."/>
            <person name="Detter J.C."/>
            <person name="Goker M."/>
            <person name="Bristow J."/>
            <person name="Eisen J.A."/>
            <person name="Markowitz V."/>
            <person name="Hugenholtz P."/>
            <person name="Woyke T."/>
            <person name="Klenk H.P."/>
            <person name="Kyrpides N.C."/>
        </authorList>
    </citation>
    <scope>NUCLEOTIDE SEQUENCE</scope>
    <source>
        <strain evidence="16">ATCC 700263 / DSM 8902 / Z-7692</strain>
    </source>
</reference>
<comment type="subcellular location">
    <subcellularLocation>
        <location evidence="1 13">Cytoplasm</location>
    </subcellularLocation>
</comment>
<keyword evidence="5 13" id="KW-0547">Nucleotide-binding</keyword>
<evidence type="ECO:0000256" key="13">
    <source>
        <dbReference type="HAMAP-Rule" id="MF_01395"/>
    </source>
</evidence>
<dbReference type="PRINTS" id="PR01070">
    <property type="entry name" value="ACCCTRFRASEB"/>
</dbReference>
<dbReference type="RefSeq" id="WP_014456231.1">
    <property type="nucleotide sequence ID" value="NC_017098.1"/>
</dbReference>
<dbReference type="eggNOG" id="COG0777">
    <property type="taxonomic scope" value="Bacteria"/>
</dbReference>
<evidence type="ECO:0000256" key="7">
    <source>
        <dbReference type="ARBA" id="ARBA00022832"/>
    </source>
</evidence>
<dbReference type="HOGENOM" id="CLU_015486_1_1_12"/>
<evidence type="ECO:0000256" key="11">
    <source>
        <dbReference type="ARBA" id="ARBA00023160"/>
    </source>
</evidence>
<dbReference type="Pfam" id="PF01039">
    <property type="entry name" value="Carboxyl_trans"/>
    <property type="match status" value="1"/>
</dbReference>
<evidence type="ECO:0000256" key="6">
    <source>
        <dbReference type="ARBA" id="ARBA00022771"/>
    </source>
</evidence>
<feature type="zinc finger region" description="C4-type" evidence="13">
    <location>
        <begin position="37"/>
        <end position="59"/>
    </location>
</feature>